<dbReference type="InterPro" id="IPR029787">
    <property type="entry name" value="Nucleotide_cyclase"/>
</dbReference>
<organism evidence="5 6">
    <name type="scientific">Afifella marina DSM 2698</name>
    <dbReference type="NCBI Taxonomy" id="1120955"/>
    <lineage>
        <taxon>Bacteria</taxon>
        <taxon>Pseudomonadati</taxon>
        <taxon>Pseudomonadota</taxon>
        <taxon>Alphaproteobacteria</taxon>
        <taxon>Hyphomicrobiales</taxon>
        <taxon>Afifellaceae</taxon>
        <taxon>Afifella</taxon>
    </lineage>
</organism>
<dbReference type="SMART" id="SM00267">
    <property type="entry name" value="GGDEF"/>
    <property type="match status" value="1"/>
</dbReference>
<dbReference type="Gene3D" id="3.30.70.270">
    <property type="match status" value="1"/>
</dbReference>
<proteinExistence type="predicted"/>
<comment type="catalytic activity">
    <reaction evidence="2">
        <text>2 GTP = 3',3'-c-di-GMP + 2 diphosphate</text>
        <dbReference type="Rhea" id="RHEA:24898"/>
        <dbReference type="ChEBI" id="CHEBI:33019"/>
        <dbReference type="ChEBI" id="CHEBI:37565"/>
        <dbReference type="ChEBI" id="CHEBI:58805"/>
        <dbReference type="EC" id="2.7.7.65"/>
    </reaction>
</comment>
<dbReference type="OrthoDB" id="9812260at2"/>
<dbReference type="Proteomes" id="UP000199347">
    <property type="component" value="Unassembled WGS sequence"/>
</dbReference>
<dbReference type="PANTHER" id="PTHR45138">
    <property type="entry name" value="REGULATORY COMPONENTS OF SENSORY TRANSDUCTION SYSTEM"/>
    <property type="match status" value="1"/>
</dbReference>
<feature type="transmembrane region" description="Helical" evidence="3">
    <location>
        <begin position="47"/>
        <end position="68"/>
    </location>
</feature>
<dbReference type="EC" id="2.7.7.65" evidence="1"/>
<dbReference type="SUPFAM" id="SSF55073">
    <property type="entry name" value="Nucleotide cyclase"/>
    <property type="match status" value="1"/>
</dbReference>
<keyword evidence="3" id="KW-1133">Transmembrane helix</keyword>
<dbReference type="PANTHER" id="PTHR45138:SF9">
    <property type="entry name" value="DIGUANYLATE CYCLASE DGCM-RELATED"/>
    <property type="match status" value="1"/>
</dbReference>
<dbReference type="GO" id="GO:0005886">
    <property type="term" value="C:plasma membrane"/>
    <property type="evidence" value="ECO:0007669"/>
    <property type="project" value="TreeGrafter"/>
</dbReference>
<dbReference type="GO" id="GO:1902201">
    <property type="term" value="P:negative regulation of bacterial-type flagellum-dependent cell motility"/>
    <property type="evidence" value="ECO:0007669"/>
    <property type="project" value="TreeGrafter"/>
</dbReference>
<accession>A0A1G5M605</accession>
<keyword evidence="6" id="KW-1185">Reference proteome</keyword>
<evidence type="ECO:0000256" key="2">
    <source>
        <dbReference type="ARBA" id="ARBA00034247"/>
    </source>
</evidence>
<evidence type="ECO:0000259" key="4">
    <source>
        <dbReference type="PROSITE" id="PS50887"/>
    </source>
</evidence>
<keyword evidence="3" id="KW-0812">Transmembrane</keyword>
<feature type="domain" description="GGDEF" evidence="4">
    <location>
        <begin position="123"/>
        <end position="253"/>
    </location>
</feature>
<protein>
    <recommendedName>
        <fullName evidence="1">diguanylate cyclase</fullName>
        <ecNumber evidence="1">2.7.7.65</ecNumber>
    </recommendedName>
</protein>
<dbReference type="InterPro" id="IPR043128">
    <property type="entry name" value="Rev_trsase/Diguanyl_cyclase"/>
</dbReference>
<sequence length="271" mass="29187">MLSEVSPRGRMQILRWTTLGTLFCVVFAVSFNFLLFRDLGDPALSRALFGSAVVACLLAAPSFFYLSLKLRQLAKTNHRLNTIASIDGLTGCLTRRAFSTLVDDWLHGAGDPGNAKGDTNDKRPGTLLVIDADRFKSINDRFGHQCGDEALCVIAAAIRASMRIDDLVGRLGGEEFGVFLPGTVDAGEIAERIRRKVETASFSPQECPHQLTVSIGGASVSGGGTFNHIYRLADERLYEAKRGGRNRIAVGPATPTVPPLRLVSPNLASAT</sequence>
<feature type="transmembrane region" description="Helical" evidence="3">
    <location>
        <begin position="12"/>
        <end position="35"/>
    </location>
</feature>
<evidence type="ECO:0000256" key="1">
    <source>
        <dbReference type="ARBA" id="ARBA00012528"/>
    </source>
</evidence>
<dbReference type="InterPro" id="IPR000160">
    <property type="entry name" value="GGDEF_dom"/>
</dbReference>
<dbReference type="PROSITE" id="PS50887">
    <property type="entry name" value="GGDEF"/>
    <property type="match status" value="1"/>
</dbReference>
<dbReference type="Pfam" id="PF00990">
    <property type="entry name" value="GGDEF"/>
    <property type="match status" value="1"/>
</dbReference>
<evidence type="ECO:0000313" key="6">
    <source>
        <dbReference type="Proteomes" id="UP000199347"/>
    </source>
</evidence>
<reference evidence="5 6" key="1">
    <citation type="submission" date="2016-10" db="EMBL/GenBank/DDBJ databases">
        <authorList>
            <person name="de Groot N.N."/>
        </authorList>
    </citation>
    <scope>NUCLEOTIDE SEQUENCE [LARGE SCALE GENOMIC DNA]</scope>
    <source>
        <strain evidence="5 6">DSM 2698</strain>
    </source>
</reference>
<gene>
    <name evidence="5" type="ORF">SAMN03080610_00118</name>
</gene>
<dbReference type="GO" id="GO:0052621">
    <property type="term" value="F:diguanylate cyclase activity"/>
    <property type="evidence" value="ECO:0007669"/>
    <property type="project" value="UniProtKB-EC"/>
</dbReference>
<dbReference type="AlphaFoldDB" id="A0A1G5M605"/>
<name>A0A1G5M605_AFIMA</name>
<dbReference type="CDD" id="cd01949">
    <property type="entry name" value="GGDEF"/>
    <property type="match status" value="1"/>
</dbReference>
<dbReference type="EMBL" id="FMVW01000001">
    <property type="protein sequence ID" value="SCZ20234.1"/>
    <property type="molecule type" value="Genomic_DNA"/>
</dbReference>
<keyword evidence="3" id="KW-0472">Membrane</keyword>
<evidence type="ECO:0000313" key="5">
    <source>
        <dbReference type="EMBL" id="SCZ20234.1"/>
    </source>
</evidence>
<dbReference type="GO" id="GO:0043709">
    <property type="term" value="P:cell adhesion involved in single-species biofilm formation"/>
    <property type="evidence" value="ECO:0007669"/>
    <property type="project" value="TreeGrafter"/>
</dbReference>
<dbReference type="STRING" id="1120955.SAMN03080610_00118"/>
<dbReference type="InterPro" id="IPR050469">
    <property type="entry name" value="Diguanylate_Cyclase"/>
</dbReference>
<dbReference type="NCBIfam" id="TIGR00254">
    <property type="entry name" value="GGDEF"/>
    <property type="match status" value="1"/>
</dbReference>
<evidence type="ECO:0000256" key="3">
    <source>
        <dbReference type="SAM" id="Phobius"/>
    </source>
</evidence>